<evidence type="ECO:0000256" key="4">
    <source>
        <dbReference type="ARBA" id="ARBA00022519"/>
    </source>
</evidence>
<keyword evidence="3" id="KW-1003">Cell membrane</keyword>
<dbReference type="PANTHER" id="PTHR30024">
    <property type="entry name" value="ALIPHATIC SULFONATES-BINDING PROTEIN-RELATED"/>
    <property type="match status" value="1"/>
</dbReference>
<comment type="caution">
    <text evidence="6">The sequence shown here is derived from an EMBL/GenBank/DDBJ whole genome shotgun (WGS) entry which is preliminary data.</text>
</comment>
<keyword evidence="2" id="KW-0813">Transport</keyword>
<reference evidence="6" key="1">
    <citation type="submission" date="2022-08" db="EMBL/GenBank/DDBJ databases">
        <authorList>
            <person name="Wang H."/>
        </authorList>
    </citation>
    <scope>NUCLEOTIDE SEQUENCE</scope>
    <source>
        <strain evidence="6">PS10</strain>
    </source>
</reference>
<dbReference type="PANTHER" id="PTHR30024:SF43">
    <property type="entry name" value="BLL4572 PROTEIN"/>
    <property type="match status" value="1"/>
</dbReference>
<protein>
    <submittedName>
        <fullName evidence="6">ABC transporter substrate-binding protein</fullName>
    </submittedName>
</protein>
<name>A0ABT7HNE1_9BACT</name>
<evidence type="ECO:0000256" key="3">
    <source>
        <dbReference type="ARBA" id="ARBA00022475"/>
    </source>
</evidence>
<keyword evidence="4" id="KW-0997">Cell inner membrane</keyword>
<evidence type="ECO:0000256" key="2">
    <source>
        <dbReference type="ARBA" id="ARBA00022448"/>
    </source>
</evidence>
<dbReference type="InterPro" id="IPR044527">
    <property type="entry name" value="NrtA/CpmA_ABC-bd_dom"/>
</dbReference>
<evidence type="ECO:0000256" key="1">
    <source>
        <dbReference type="ARBA" id="ARBA00004308"/>
    </source>
</evidence>
<dbReference type="EMBL" id="JANURM010000002">
    <property type="protein sequence ID" value="MDL0088423.1"/>
    <property type="molecule type" value="Genomic_DNA"/>
</dbReference>
<dbReference type="SUPFAM" id="SSF53850">
    <property type="entry name" value="Periplasmic binding protein-like II"/>
    <property type="match status" value="1"/>
</dbReference>
<keyword evidence="7" id="KW-1185">Reference proteome</keyword>
<reference evidence="6" key="2">
    <citation type="journal article" date="2023" name="Microorganisms">
        <title>Isolation and Genomic Characteristics of Cat-Borne Campylobacter felis sp. nov. and Sheep-Borne Campylobacter ovis sp. nov.</title>
        <authorList>
            <person name="Wang H."/>
            <person name="Li Y."/>
            <person name="Gu Y."/>
            <person name="Zhou G."/>
            <person name="Chen X."/>
            <person name="Zhang X."/>
            <person name="Shao Z."/>
            <person name="Zhang J."/>
            <person name="Zhang M."/>
        </authorList>
    </citation>
    <scope>NUCLEOTIDE SEQUENCE</scope>
    <source>
        <strain evidence="6">PS10</strain>
    </source>
</reference>
<dbReference type="Proteomes" id="UP001173801">
    <property type="component" value="Unassembled WGS sequence"/>
</dbReference>
<accession>A0ABT7HNE1</accession>
<organism evidence="6 7">
    <name type="scientific">Campylobacter gastrosuis</name>
    <dbReference type="NCBI Taxonomy" id="2974576"/>
    <lineage>
        <taxon>Bacteria</taxon>
        <taxon>Pseudomonadati</taxon>
        <taxon>Campylobacterota</taxon>
        <taxon>Epsilonproteobacteria</taxon>
        <taxon>Campylobacterales</taxon>
        <taxon>Campylobacteraceae</taxon>
        <taxon>Campylobacter</taxon>
    </lineage>
</organism>
<evidence type="ECO:0000256" key="5">
    <source>
        <dbReference type="ARBA" id="ARBA00023136"/>
    </source>
</evidence>
<dbReference type="Gene3D" id="3.40.190.10">
    <property type="entry name" value="Periplasmic binding protein-like II"/>
    <property type="match status" value="2"/>
</dbReference>
<sequence length="316" mass="34469">MVALVVGVDWRCQMHRRKALEIFSSFLALCSSPSLLSANTLKQGVKVGYLSISDHLLIIAKEFSKSVNIVPLKFSSWSEISEALRAGAIDGAFLLAPLGLMLRANGVDIKAVLSSHKNGSALVARSQIGGVNELNDKIIAVPSKFSIHFYLVDKIINENKIKAKIVELPPPEMPSALLSGAIDAFCVAEPFGQIAVNTKRAKNLLFSKDVLPNHICCLLNFNSQILNEPFYDDLLNAFKNAANFLTTNPSEAVNLASKIIGQKSSVLSDVVSKNIVSYSDLSLKLQDLENLREFLISKNLGSQKLKNLNISEYLAL</sequence>
<proteinExistence type="predicted"/>
<evidence type="ECO:0000313" key="7">
    <source>
        <dbReference type="Proteomes" id="UP001173801"/>
    </source>
</evidence>
<comment type="subcellular location">
    <subcellularLocation>
        <location evidence="1">Endomembrane system</location>
    </subcellularLocation>
</comment>
<dbReference type="Pfam" id="PF13379">
    <property type="entry name" value="NMT1_2"/>
    <property type="match status" value="1"/>
</dbReference>
<dbReference type="CDD" id="cd13553">
    <property type="entry name" value="PBP2_NrtA_CpmA_like"/>
    <property type="match status" value="1"/>
</dbReference>
<keyword evidence="5" id="KW-0472">Membrane</keyword>
<gene>
    <name evidence="6" type="ORF">NYG85_03400</name>
</gene>
<dbReference type="RefSeq" id="WP_284937071.1">
    <property type="nucleotide sequence ID" value="NZ_JANURM010000002.1"/>
</dbReference>
<evidence type="ECO:0000313" key="6">
    <source>
        <dbReference type="EMBL" id="MDL0088423.1"/>
    </source>
</evidence>